<dbReference type="AlphaFoldDB" id="A0A0D2CXC7"/>
<organism evidence="2 3">
    <name type="scientific">Cladophialophora immunda</name>
    <dbReference type="NCBI Taxonomy" id="569365"/>
    <lineage>
        <taxon>Eukaryota</taxon>
        <taxon>Fungi</taxon>
        <taxon>Dikarya</taxon>
        <taxon>Ascomycota</taxon>
        <taxon>Pezizomycotina</taxon>
        <taxon>Eurotiomycetes</taxon>
        <taxon>Chaetothyriomycetidae</taxon>
        <taxon>Chaetothyriales</taxon>
        <taxon>Herpotrichiellaceae</taxon>
        <taxon>Cladophialophora</taxon>
    </lineage>
</organism>
<evidence type="ECO:0000313" key="3">
    <source>
        <dbReference type="Proteomes" id="UP000054466"/>
    </source>
</evidence>
<evidence type="ECO:0000313" key="2">
    <source>
        <dbReference type="EMBL" id="KIW34490.1"/>
    </source>
</evidence>
<gene>
    <name evidence="2" type="ORF">PV07_01266</name>
</gene>
<proteinExistence type="predicted"/>
<reference evidence="2 3" key="1">
    <citation type="submission" date="2015-01" db="EMBL/GenBank/DDBJ databases">
        <title>The Genome Sequence of Cladophialophora immunda CBS83496.</title>
        <authorList>
            <consortium name="The Broad Institute Genomics Platform"/>
            <person name="Cuomo C."/>
            <person name="de Hoog S."/>
            <person name="Gorbushina A."/>
            <person name="Stielow B."/>
            <person name="Teixiera M."/>
            <person name="Abouelleil A."/>
            <person name="Chapman S.B."/>
            <person name="Priest M."/>
            <person name="Young S.K."/>
            <person name="Wortman J."/>
            <person name="Nusbaum C."/>
            <person name="Birren B."/>
        </authorList>
    </citation>
    <scope>NUCLEOTIDE SEQUENCE [LARGE SCALE GENOMIC DNA]</scope>
    <source>
        <strain evidence="2 3">CBS 83496</strain>
    </source>
</reference>
<keyword evidence="3" id="KW-1185">Reference proteome</keyword>
<dbReference type="GeneID" id="27340460"/>
<dbReference type="EMBL" id="KN847040">
    <property type="protein sequence ID" value="KIW34490.1"/>
    <property type="molecule type" value="Genomic_DNA"/>
</dbReference>
<sequence length="243" mass="26508">MLLLPYEPPQPTTNLSDPSRTCDAHKPPQTPFFAVDYSWVTLSEICASLPALRQTSIGPPNMRLFLLMLLLALLDFTSAVSVPRRSKNRSSNHRWPQTFVPRNATASSDTMSLDIDPDIVNPVCGGIYEANINVQSAPDPFYLSTFCRNVLDYIGGPKGNKDVDVIFACTGFSTSGTGTRDVKIVFNTEADSSINAGSSGTQLIPANMELVSEKDNVFYSSEVNIGVKRNTGTGDVSFQHIYC</sequence>
<name>A0A0D2CXC7_9EURO</name>
<accession>A0A0D2CXC7</accession>
<dbReference type="VEuPathDB" id="FungiDB:PV07_01266"/>
<dbReference type="OrthoDB" id="4151272at2759"/>
<evidence type="ECO:0000256" key="1">
    <source>
        <dbReference type="SAM" id="MobiDB-lite"/>
    </source>
</evidence>
<protein>
    <submittedName>
        <fullName evidence="2">Uncharacterized protein</fullName>
    </submittedName>
</protein>
<dbReference type="RefSeq" id="XP_016254706.1">
    <property type="nucleotide sequence ID" value="XM_016387778.1"/>
</dbReference>
<dbReference type="Proteomes" id="UP000054466">
    <property type="component" value="Unassembled WGS sequence"/>
</dbReference>
<feature type="region of interest" description="Disordered" evidence="1">
    <location>
        <begin position="1"/>
        <end position="23"/>
    </location>
</feature>
<feature type="compositionally biased region" description="Pro residues" evidence="1">
    <location>
        <begin position="1"/>
        <end position="11"/>
    </location>
</feature>
<dbReference type="HOGENOM" id="CLU_099911_0_0_1"/>